<proteinExistence type="predicted"/>
<dbReference type="AlphaFoldDB" id="A0A7S4GDB7"/>
<evidence type="ECO:0000313" key="2">
    <source>
        <dbReference type="EMBL" id="CAE0833408.1"/>
    </source>
</evidence>
<feature type="region of interest" description="Disordered" evidence="1">
    <location>
        <begin position="1"/>
        <end position="21"/>
    </location>
</feature>
<name>A0A7S4GDB7_9EUGL</name>
<organism evidence="2">
    <name type="scientific">Eutreptiella gymnastica</name>
    <dbReference type="NCBI Taxonomy" id="73025"/>
    <lineage>
        <taxon>Eukaryota</taxon>
        <taxon>Discoba</taxon>
        <taxon>Euglenozoa</taxon>
        <taxon>Euglenida</taxon>
        <taxon>Spirocuta</taxon>
        <taxon>Euglenophyceae</taxon>
        <taxon>Eutreptiales</taxon>
        <taxon>Eutreptiaceae</taxon>
        <taxon>Eutreptiella</taxon>
    </lineage>
</organism>
<protein>
    <submittedName>
        <fullName evidence="2">Uncharacterized protein</fullName>
    </submittedName>
</protein>
<accession>A0A7S4GDB7</accession>
<evidence type="ECO:0000256" key="1">
    <source>
        <dbReference type="SAM" id="MobiDB-lite"/>
    </source>
</evidence>
<sequence length="131" mass="14432">MGQIWQEIGSEIPDEKKEEPNGDIDVAACGSVCNVSTPATPVPVNWRTNSLLLRVRLISMWLQRGMVGGDDTACTLRRSHFRQPGRSGKNPGGKCEMVGSSGGQEPSCSRDTRLRRCAVRTRRKCLRPPQP</sequence>
<dbReference type="EMBL" id="HBJA01130111">
    <property type="protein sequence ID" value="CAE0833408.1"/>
    <property type="molecule type" value="Transcribed_RNA"/>
</dbReference>
<reference evidence="2" key="1">
    <citation type="submission" date="2021-01" db="EMBL/GenBank/DDBJ databases">
        <authorList>
            <person name="Corre E."/>
            <person name="Pelletier E."/>
            <person name="Niang G."/>
            <person name="Scheremetjew M."/>
            <person name="Finn R."/>
            <person name="Kale V."/>
            <person name="Holt S."/>
            <person name="Cochrane G."/>
            <person name="Meng A."/>
            <person name="Brown T."/>
            <person name="Cohen L."/>
        </authorList>
    </citation>
    <scope>NUCLEOTIDE SEQUENCE</scope>
    <source>
        <strain evidence="2">CCMP1594</strain>
    </source>
</reference>
<feature type="region of interest" description="Disordered" evidence="1">
    <location>
        <begin position="79"/>
        <end position="113"/>
    </location>
</feature>
<gene>
    <name evidence="2" type="ORF">EGYM00163_LOCUS44700</name>
</gene>